<evidence type="ECO:0000256" key="1">
    <source>
        <dbReference type="SAM" id="MobiDB-lite"/>
    </source>
</evidence>
<keyword evidence="3" id="KW-1185">Reference proteome</keyword>
<feature type="compositionally biased region" description="Polar residues" evidence="1">
    <location>
        <begin position="1"/>
        <end position="15"/>
    </location>
</feature>
<gene>
    <name evidence="2" type="ORF">MTCD1_02501</name>
</gene>
<organism evidence="2 3">
    <name type="scientific">Colwellia marinimaniae</name>
    <dbReference type="NCBI Taxonomy" id="1513592"/>
    <lineage>
        <taxon>Bacteria</taxon>
        <taxon>Pseudomonadati</taxon>
        <taxon>Pseudomonadota</taxon>
        <taxon>Gammaproteobacteria</taxon>
        <taxon>Alteromonadales</taxon>
        <taxon>Colwelliaceae</taxon>
        <taxon>Colwellia</taxon>
    </lineage>
</organism>
<protein>
    <submittedName>
        <fullName evidence="2">Uncharacterized protein</fullName>
    </submittedName>
</protein>
<proteinExistence type="predicted"/>
<evidence type="ECO:0000313" key="3">
    <source>
        <dbReference type="Proteomes" id="UP000197068"/>
    </source>
</evidence>
<accession>A0ABQ0MWX8</accession>
<dbReference type="EMBL" id="BDQM01000021">
    <property type="protein sequence ID" value="GAW96878.1"/>
    <property type="molecule type" value="Genomic_DNA"/>
</dbReference>
<sequence>MTMQIASSGNLTPTYHIQPVSPVRHQGEPRADLSDILTPEQKNTVQQGVDDKIAEQVAQVKSNVQTAKDIDLMQSHYQQQQKLFDIYLQTSTESNIASDSTQANQRSSAVSVLSNSYADLYQLHQNVKEGVGDFIEHKSMQTLPARSVSDATETAVVSASNQPLALKQVDAYQSLMMPSTASYVYLTA</sequence>
<evidence type="ECO:0000313" key="2">
    <source>
        <dbReference type="EMBL" id="GAW96878.1"/>
    </source>
</evidence>
<feature type="region of interest" description="Disordered" evidence="1">
    <location>
        <begin position="1"/>
        <end position="27"/>
    </location>
</feature>
<reference evidence="2 3" key="1">
    <citation type="submission" date="2017-06" db="EMBL/GenBank/DDBJ databases">
        <title>Whole Genome Sequences of Colwellia marinimaniae MTCD1.</title>
        <authorList>
            <person name="Kusumoto H."/>
            <person name="Inoue M."/>
            <person name="Tanikawa K."/>
            <person name="Maeji H."/>
            <person name="Cameron J.H."/>
            <person name="Bartlett D.H."/>
        </authorList>
    </citation>
    <scope>NUCLEOTIDE SEQUENCE [LARGE SCALE GENOMIC DNA]</scope>
    <source>
        <strain evidence="2 3">MTCD1</strain>
    </source>
</reference>
<dbReference type="Proteomes" id="UP000197068">
    <property type="component" value="Unassembled WGS sequence"/>
</dbReference>
<name>A0ABQ0MWX8_9GAMM</name>
<dbReference type="RefSeq" id="WP_057182083.1">
    <property type="nucleotide sequence ID" value="NZ_BDQM01000021.1"/>
</dbReference>
<comment type="caution">
    <text evidence="2">The sequence shown here is derived from an EMBL/GenBank/DDBJ whole genome shotgun (WGS) entry which is preliminary data.</text>
</comment>